<accession>A0ABR0A8J4</accession>
<protein>
    <submittedName>
        <fullName evidence="1">Uncharacterized protein</fullName>
    </submittedName>
</protein>
<dbReference type="Proteomes" id="UP001234178">
    <property type="component" value="Unassembled WGS sequence"/>
</dbReference>
<sequence length="216" mass="23953">MSEIHTLPSNYSYLDPLFSGPALNASPPFSGSALNASPLSTDANASARHETKITFEFYGADALPKPANRPEGWSSGGTARTRRRGILKSARFTMIIQPVIHHMMQLLLVLVELDFVQILLDEMNPIKLRYRAQKSLSGSPQLSSLKILEEYSDSISLSFGGTGKAVLLVKPFRLDVYDEDQLVISVNAKGLLYHHLHYSSMLPKLINFMIESGLYI</sequence>
<name>A0ABR0A8J4_9CRUS</name>
<dbReference type="EMBL" id="JAOYFB010000036">
    <property type="protein sequence ID" value="KAK4021469.1"/>
    <property type="molecule type" value="Genomic_DNA"/>
</dbReference>
<proteinExistence type="predicted"/>
<evidence type="ECO:0000313" key="2">
    <source>
        <dbReference type="Proteomes" id="UP001234178"/>
    </source>
</evidence>
<gene>
    <name evidence="1" type="ORF">OUZ56_003384</name>
</gene>
<organism evidence="1 2">
    <name type="scientific">Daphnia magna</name>
    <dbReference type="NCBI Taxonomy" id="35525"/>
    <lineage>
        <taxon>Eukaryota</taxon>
        <taxon>Metazoa</taxon>
        <taxon>Ecdysozoa</taxon>
        <taxon>Arthropoda</taxon>
        <taxon>Crustacea</taxon>
        <taxon>Branchiopoda</taxon>
        <taxon>Diplostraca</taxon>
        <taxon>Cladocera</taxon>
        <taxon>Anomopoda</taxon>
        <taxon>Daphniidae</taxon>
        <taxon>Daphnia</taxon>
    </lineage>
</organism>
<keyword evidence="2" id="KW-1185">Reference proteome</keyword>
<comment type="caution">
    <text evidence="1">The sequence shown here is derived from an EMBL/GenBank/DDBJ whole genome shotgun (WGS) entry which is preliminary data.</text>
</comment>
<evidence type="ECO:0000313" key="1">
    <source>
        <dbReference type="EMBL" id="KAK4021469.1"/>
    </source>
</evidence>
<reference evidence="1 2" key="1">
    <citation type="journal article" date="2023" name="Nucleic Acids Res.">
        <title>The hologenome of Daphnia magna reveals possible DNA methylation and microbiome-mediated evolution of the host genome.</title>
        <authorList>
            <person name="Chaturvedi A."/>
            <person name="Li X."/>
            <person name="Dhandapani V."/>
            <person name="Marshall H."/>
            <person name="Kissane S."/>
            <person name="Cuenca-Cambronero M."/>
            <person name="Asole G."/>
            <person name="Calvet F."/>
            <person name="Ruiz-Romero M."/>
            <person name="Marangio P."/>
            <person name="Guigo R."/>
            <person name="Rago D."/>
            <person name="Mirbahai L."/>
            <person name="Eastwood N."/>
            <person name="Colbourne J.K."/>
            <person name="Zhou J."/>
            <person name="Mallon E."/>
            <person name="Orsini L."/>
        </authorList>
    </citation>
    <scope>NUCLEOTIDE SEQUENCE [LARGE SCALE GENOMIC DNA]</scope>
    <source>
        <strain evidence="1">LRV0_1</strain>
    </source>
</reference>